<keyword evidence="5" id="KW-0949">S-adenosyl-L-methionine</keyword>
<dbReference type="Proteomes" id="UP000448292">
    <property type="component" value="Unassembled WGS sequence"/>
</dbReference>
<evidence type="ECO:0000256" key="5">
    <source>
        <dbReference type="ARBA" id="ARBA00022691"/>
    </source>
</evidence>
<keyword evidence="9" id="KW-1185">Reference proteome</keyword>
<dbReference type="Pfam" id="PF01739">
    <property type="entry name" value="CheR"/>
    <property type="match status" value="1"/>
</dbReference>
<dbReference type="PIRSF" id="PIRSF000410">
    <property type="entry name" value="CheR"/>
    <property type="match status" value="1"/>
</dbReference>
<evidence type="ECO:0000256" key="2">
    <source>
        <dbReference type="ARBA" id="ARBA00012534"/>
    </source>
</evidence>
<keyword evidence="4" id="KW-0808">Transferase</keyword>
<dbReference type="PANTHER" id="PTHR24422">
    <property type="entry name" value="CHEMOTAXIS PROTEIN METHYLTRANSFERASE"/>
    <property type="match status" value="1"/>
</dbReference>
<feature type="region of interest" description="Disordered" evidence="6">
    <location>
        <begin position="1"/>
        <end position="30"/>
    </location>
</feature>
<dbReference type="Pfam" id="PF03705">
    <property type="entry name" value="CheR_N"/>
    <property type="match status" value="1"/>
</dbReference>
<dbReference type="EC" id="2.1.1.80" evidence="2"/>
<dbReference type="Gene3D" id="3.40.50.150">
    <property type="entry name" value="Vaccinia Virus protein VP39"/>
    <property type="match status" value="1"/>
</dbReference>
<evidence type="ECO:0000256" key="1">
    <source>
        <dbReference type="ARBA" id="ARBA00001541"/>
    </source>
</evidence>
<protein>
    <recommendedName>
        <fullName evidence="2">protein-glutamate O-methyltransferase</fullName>
        <ecNumber evidence="2">2.1.1.80</ecNumber>
    </recommendedName>
</protein>
<dbReference type="InterPro" id="IPR022641">
    <property type="entry name" value="CheR_N"/>
</dbReference>
<name>A0A7M3MGP2_9BACT</name>
<gene>
    <name evidence="8" type="ORF">DPQ33_06640</name>
</gene>
<dbReference type="PROSITE" id="PS50123">
    <property type="entry name" value="CHER"/>
    <property type="match status" value="1"/>
</dbReference>
<dbReference type="GO" id="GO:0008983">
    <property type="term" value="F:protein-glutamate O-methyltransferase activity"/>
    <property type="evidence" value="ECO:0007669"/>
    <property type="project" value="UniProtKB-EC"/>
</dbReference>
<feature type="domain" description="CheR-type methyltransferase" evidence="7">
    <location>
        <begin position="21"/>
        <end position="298"/>
    </location>
</feature>
<dbReference type="InterPro" id="IPR026024">
    <property type="entry name" value="Chemotaxis_MeTrfase_CheR"/>
</dbReference>
<dbReference type="Gene3D" id="1.10.155.10">
    <property type="entry name" value="Chemotaxis receptor methyltransferase CheR, N-terminal domain"/>
    <property type="match status" value="1"/>
</dbReference>
<evidence type="ECO:0000256" key="3">
    <source>
        <dbReference type="ARBA" id="ARBA00022603"/>
    </source>
</evidence>
<comment type="catalytic activity">
    <reaction evidence="1">
        <text>L-glutamyl-[protein] + S-adenosyl-L-methionine = [protein]-L-glutamate 5-O-methyl ester + S-adenosyl-L-homocysteine</text>
        <dbReference type="Rhea" id="RHEA:24452"/>
        <dbReference type="Rhea" id="RHEA-COMP:10208"/>
        <dbReference type="Rhea" id="RHEA-COMP:10311"/>
        <dbReference type="ChEBI" id="CHEBI:29973"/>
        <dbReference type="ChEBI" id="CHEBI:57856"/>
        <dbReference type="ChEBI" id="CHEBI:59789"/>
        <dbReference type="ChEBI" id="CHEBI:82795"/>
        <dbReference type="EC" id="2.1.1.80"/>
    </reaction>
</comment>
<reference evidence="8 9" key="1">
    <citation type="submission" date="2018-06" db="EMBL/GenBank/DDBJ databases">
        <title>Complete genome of Desulfovibrio indonesiensis P37SLT.</title>
        <authorList>
            <person name="Crispim J.S."/>
            <person name="Vidigal P.M.P."/>
            <person name="Silva L.C.F."/>
            <person name="Laguardia C.N."/>
            <person name="Araujo L.C."/>
            <person name="Dias R.S."/>
            <person name="Sousa M.P."/>
            <person name="Paula S.O."/>
            <person name="Silva C."/>
        </authorList>
    </citation>
    <scope>NUCLEOTIDE SEQUENCE [LARGE SCALE GENOMIC DNA]</scope>
    <source>
        <strain evidence="8 9">P37SLT</strain>
    </source>
</reference>
<dbReference type="SUPFAM" id="SSF53335">
    <property type="entry name" value="S-adenosyl-L-methionine-dependent methyltransferases"/>
    <property type="match status" value="1"/>
</dbReference>
<proteinExistence type="predicted"/>
<dbReference type="InterPro" id="IPR029063">
    <property type="entry name" value="SAM-dependent_MTases_sf"/>
</dbReference>
<dbReference type="PANTHER" id="PTHR24422:SF26">
    <property type="entry name" value="CHEMOTAXIS PROTEIN METHYLTRANSFERASE"/>
    <property type="match status" value="1"/>
</dbReference>
<keyword evidence="3" id="KW-0489">Methyltransferase</keyword>
<dbReference type="InterPro" id="IPR022642">
    <property type="entry name" value="CheR_C"/>
</dbReference>
<dbReference type="SUPFAM" id="SSF47757">
    <property type="entry name" value="Chemotaxis receptor methyltransferase CheR, N-terminal domain"/>
    <property type="match status" value="1"/>
</dbReference>
<organism evidence="8 9">
    <name type="scientific">Oceanidesulfovibrio indonesiensis</name>
    <dbReference type="NCBI Taxonomy" id="54767"/>
    <lineage>
        <taxon>Bacteria</taxon>
        <taxon>Pseudomonadati</taxon>
        <taxon>Thermodesulfobacteriota</taxon>
        <taxon>Desulfovibrionia</taxon>
        <taxon>Desulfovibrionales</taxon>
        <taxon>Desulfovibrionaceae</taxon>
        <taxon>Oceanidesulfovibrio</taxon>
    </lineage>
</organism>
<dbReference type="PRINTS" id="PR00996">
    <property type="entry name" value="CHERMTFRASE"/>
</dbReference>
<dbReference type="AlphaFoldDB" id="A0A7M3MGP2"/>
<dbReference type="SMART" id="SM00138">
    <property type="entry name" value="MeTrc"/>
    <property type="match status" value="1"/>
</dbReference>
<dbReference type="EMBL" id="QMIE01000004">
    <property type="protein sequence ID" value="TVM18419.1"/>
    <property type="molecule type" value="Genomic_DNA"/>
</dbReference>
<accession>A0A7M3MGP2</accession>
<dbReference type="OrthoDB" id="9786165at2"/>
<evidence type="ECO:0000259" key="7">
    <source>
        <dbReference type="PROSITE" id="PS50123"/>
    </source>
</evidence>
<sequence>MADTKNQNSKDERGKTAPGKSPSRPASMSPKDFAKFSQFIYAEVGIKMPPSKKTMLEARLQKRLRYLNLKDYHTYCEYLFSSEGMERELPHLIDVVTTNTTDFFREPKHFEFLSDNVLPLLDSRLNRRRPLAVWSAGCSIGMEPYTLAMVLSEYAAKNSGFSFSILATDISTQALEKAVNAVYEEERVLPVPGPLKTRYLLRSKDRSRRLVRIVPELRKAVRFRRLNFMEDFSFRNPLDIIFCRNVIIYFDRPTQEVLFHKFCRCIAPGGFLFIGHSESLSGMDLPLKQVAPTIYQRI</sequence>
<dbReference type="InterPro" id="IPR000780">
    <property type="entry name" value="CheR_MeTrfase"/>
</dbReference>
<evidence type="ECO:0000256" key="4">
    <source>
        <dbReference type="ARBA" id="ARBA00022679"/>
    </source>
</evidence>
<dbReference type="InterPro" id="IPR036804">
    <property type="entry name" value="CheR_N_sf"/>
</dbReference>
<comment type="caution">
    <text evidence="8">The sequence shown here is derived from an EMBL/GenBank/DDBJ whole genome shotgun (WGS) entry which is preliminary data.</text>
</comment>
<dbReference type="RefSeq" id="WP_144302424.1">
    <property type="nucleotide sequence ID" value="NZ_QMIE01000004.1"/>
</dbReference>
<evidence type="ECO:0000313" key="9">
    <source>
        <dbReference type="Proteomes" id="UP000448292"/>
    </source>
</evidence>
<evidence type="ECO:0000313" key="8">
    <source>
        <dbReference type="EMBL" id="TVM18419.1"/>
    </source>
</evidence>
<dbReference type="GO" id="GO:0032259">
    <property type="term" value="P:methylation"/>
    <property type="evidence" value="ECO:0007669"/>
    <property type="project" value="UniProtKB-KW"/>
</dbReference>
<dbReference type="InterPro" id="IPR050903">
    <property type="entry name" value="Bact_Chemotaxis_MeTrfase"/>
</dbReference>
<evidence type="ECO:0000256" key="6">
    <source>
        <dbReference type="SAM" id="MobiDB-lite"/>
    </source>
</evidence>